<protein>
    <submittedName>
        <fullName evidence="9">SusC/RagA family TonB-linked outer membrane protein</fullName>
    </submittedName>
</protein>
<dbReference type="Pfam" id="PF07715">
    <property type="entry name" value="Plug"/>
    <property type="match status" value="1"/>
</dbReference>
<dbReference type="NCBIfam" id="TIGR04057">
    <property type="entry name" value="SusC_RagA_signa"/>
    <property type="match status" value="1"/>
</dbReference>
<dbReference type="PROSITE" id="PS52016">
    <property type="entry name" value="TONB_DEPENDENT_REC_3"/>
    <property type="match status" value="1"/>
</dbReference>
<dbReference type="InterPro" id="IPR008969">
    <property type="entry name" value="CarboxyPept-like_regulatory"/>
</dbReference>
<comment type="subcellular location">
    <subcellularLocation>
        <location evidence="1 7">Cell outer membrane</location>
        <topology evidence="1 7">Multi-pass membrane protein</topology>
    </subcellularLocation>
</comment>
<evidence type="ECO:0000256" key="2">
    <source>
        <dbReference type="ARBA" id="ARBA00022448"/>
    </source>
</evidence>
<accession>A0ABQ1YDC6</accession>
<keyword evidence="6 7" id="KW-0998">Cell outer membrane</keyword>
<keyword evidence="3 7" id="KW-1134">Transmembrane beta strand</keyword>
<dbReference type="InterPro" id="IPR023996">
    <property type="entry name" value="TonB-dep_OMP_SusC/RagA"/>
</dbReference>
<evidence type="ECO:0000313" key="9">
    <source>
        <dbReference type="EMBL" id="GGH20359.1"/>
    </source>
</evidence>
<dbReference type="InterPro" id="IPR037066">
    <property type="entry name" value="Plug_dom_sf"/>
</dbReference>
<dbReference type="InterPro" id="IPR012910">
    <property type="entry name" value="Plug_dom"/>
</dbReference>
<proteinExistence type="inferred from homology"/>
<keyword evidence="5 7" id="KW-0472">Membrane</keyword>
<evidence type="ECO:0000256" key="5">
    <source>
        <dbReference type="ARBA" id="ARBA00023136"/>
    </source>
</evidence>
<organism evidence="9 10">
    <name type="scientific">Dyadobacter endophyticus</name>
    <dbReference type="NCBI Taxonomy" id="1749036"/>
    <lineage>
        <taxon>Bacteria</taxon>
        <taxon>Pseudomonadati</taxon>
        <taxon>Bacteroidota</taxon>
        <taxon>Cytophagia</taxon>
        <taxon>Cytophagales</taxon>
        <taxon>Spirosomataceae</taxon>
        <taxon>Dyadobacter</taxon>
    </lineage>
</organism>
<dbReference type="Gene3D" id="2.170.130.10">
    <property type="entry name" value="TonB-dependent receptor, plug domain"/>
    <property type="match status" value="1"/>
</dbReference>
<reference evidence="10" key="1">
    <citation type="journal article" date="2019" name="Int. J. Syst. Evol. Microbiol.">
        <title>The Global Catalogue of Microorganisms (GCM) 10K type strain sequencing project: providing services to taxonomists for standard genome sequencing and annotation.</title>
        <authorList>
            <consortium name="The Broad Institute Genomics Platform"/>
            <consortium name="The Broad Institute Genome Sequencing Center for Infectious Disease"/>
            <person name="Wu L."/>
            <person name="Ma J."/>
        </authorList>
    </citation>
    <scope>NUCLEOTIDE SEQUENCE [LARGE SCALE GENOMIC DNA]</scope>
    <source>
        <strain evidence="10">CGMCC 1.15288</strain>
    </source>
</reference>
<dbReference type="EMBL" id="BMIA01000001">
    <property type="protein sequence ID" value="GGH20359.1"/>
    <property type="molecule type" value="Genomic_DNA"/>
</dbReference>
<evidence type="ECO:0000256" key="6">
    <source>
        <dbReference type="ARBA" id="ARBA00023237"/>
    </source>
</evidence>
<dbReference type="Gene3D" id="2.40.170.20">
    <property type="entry name" value="TonB-dependent receptor, beta-barrel domain"/>
    <property type="match status" value="1"/>
</dbReference>
<evidence type="ECO:0000256" key="3">
    <source>
        <dbReference type="ARBA" id="ARBA00022452"/>
    </source>
</evidence>
<dbReference type="InterPro" id="IPR039426">
    <property type="entry name" value="TonB-dep_rcpt-like"/>
</dbReference>
<evidence type="ECO:0000256" key="4">
    <source>
        <dbReference type="ARBA" id="ARBA00022692"/>
    </source>
</evidence>
<keyword evidence="10" id="KW-1185">Reference proteome</keyword>
<evidence type="ECO:0000259" key="8">
    <source>
        <dbReference type="Pfam" id="PF07715"/>
    </source>
</evidence>
<comment type="similarity">
    <text evidence="7">Belongs to the TonB-dependent receptor family.</text>
</comment>
<evidence type="ECO:0000256" key="7">
    <source>
        <dbReference type="PROSITE-ProRule" id="PRU01360"/>
    </source>
</evidence>
<dbReference type="Proteomes" id="UP000600214">
    <property type="component" value="Unassembled WGS sequence"/>
</dbReference>
<dbReference type="SUPFAM" id="SSF49464">
    <property type="entry name" value="Carboxypeptidase regulatory domain-like"/>
    <property type="match status" value="1"/>
</dbReference>
<sequence>MADSLGRFRLNLSADTATLAVSFIGYQTKEVRASVARSLDIELEASSSQLSEVIVSIGYQQLPKERATGSFAQVDQKLFNRSVGPDVISRLADVTPGLIFNRGIVKPGSQTNISIRGQSTIFAKADPLIVLDNFPYTGDLNAINPNDIESVTVLKDAAAASIWGAQSANGVIVITTKKAAYEQPLRVSLNTSLTVTQKPDPFYLPRMSSSQVIDMEQLLFSRGYYKTAENSPGKPALTPVVELLIAARDGKISAGSADAQINALRNVDVRNDYRKYLYRNSVNQQYALSLQGGGKASRFHLSAGYDKGLSSQIGNSSERVTVSANNDLTLLKGKAELSTGVYLTRQRMIDNALGLSYFNLTSTSAVYPYASFTDESGNPARLSHYYRNSFLDEAASKGLLNWGFVPLDEMGYRNYQTRQLDYRINTGLRYKILPGLSAEGLFQYTGSSSRGWRQQNQKSWTVRDLVNRFTIASETGLVRPVPVGDVLDQSAVDVSGYFARAQANFEKTILEKHQLTAIAGAEVRDLGTKSNAWRSYGYDDALGSFQQVDYLSTFKSYINPASASNRIPQYGGMSSLTDRFVSYYANAAYTFDGRYLISASGRKDMSNLFGVNANQRGVPLYSVGVGWNVHQEKFFHARWLPQLKLRATYGYNGNIDRTLSAYTTAYYSIASQTEIGLPYSLIRNPPNPDLRWERVRMMNFGVDFKTAAGRVSGSIEYYIKKGFDLIGDAPLAPQTGLTSYRGNTANTSGRGIDVLLTSNNFQGKFSWQTQFILSYASIKVSKYLPKSSNLRGDYVVSANGYPTQGRYLTGMYSLPSAGLDPENGDPRGWLDGKVSKNYSALLAVADLNSLVYHGSSRPLVFGGLRNTVSWRNWSLSANIGYRLAYYVRLPSVLYSQVLTGVTAHGDFSKRWKQPGDELLTHVPSMPASTNTNRDLFYTGSQDLVERADHLRLQDIRAGYSWNAVSSGSFIRDFEIYAYAANLGVIWKEMKGSLDPDFVDTTPPQRSISLGIRANF</sequence>
<dbReference type="SUPFAM" id="SSF56935">
    <property type="entry name" value="Porins"/>
    <property type="match status" value="1"/>
</dbReference>
<dbReference type="NCBIfam" id="TIGR04056">
    <property type="entry name" value="OMP_RagA_SusC"/>
    <property type="match status" value="1"/>
</dbReference>
<keyword evidence="4 7" id="KW-0812">Transmembrane</keyword>
<comment type="caution">
    <text evidence="9">The sequence shown here is derived from an EMBL/GenBank/DDBJ whole genome shotgun (WGS) entry which is preliminary data.</text>
</comment>
<feature type="domain" description="TonB-dependent receptor plug" evidence="8">
    <location>
        <begin position="64"/>
        <end position="171"/>
    </location>
</feature>
<dbReference type="InterPro" id="IPR023997">
    <property type="entry name" value="TonB-dep_OMP_SusC/RagA_CS"/>
</dbReference>
<gene>
    <name evidence="9" type="ORF">GCM10007423_00740</name>
</gene>
<evidence type="ECO:0000256" key="1">
    <source>
        <dbReference type="ARBA" id="ARBA00004571"/>
    </source>
</evidence>
<dbReference type="InterPro" id="IPR036942">
    <property type="entry name" value="Beta-barrel_TonB_sf"/>
</dbReference>
<name>A0ABQ1YDC6_9BACT</name>
<evidence type="ECO:0000313" key="10">
    <source>
        <dbReference type="Proteomes" id="UP000600214"/>
    </source>
</evidence>
<keyword evidence="2 7" id="KW-0813">Transport</keyword>